<evidence type="ECO:0000313" key="1">
    <source>
        <dbReference type="EMBL" id="GIY76440.1"/>
    </source>
</evidence>
<proteinExistence type="predicted"/>
<gene>
    <name evidence="1" type="ORF">CEXT_359041</name>
</gene>
<dbReference type="EMBL" id="BPLR01015486">
    <property type="protein sequence ID" value="GIY76440.1"/>
    <property type="molecule type" value="Genomic_DNA"/>
</dbReference>
<keyword evidence="2" id="KW-1185">Reference proteome</keyword>
<protein>
    <submittedName>
        <fullName evidence="1">Uncharacterized protein</fullName>
    </submittedName>
</protein>
<sequence length="89" mass="10650">MDECDTLVWLEGNWSLNSAVFNSPSALAWDSFQDHFTNKMKATCLEMKKKNGFKRVDIYAPTSDVYLIKLFKDRNRFKWIEWLWEKPKP</sequence>
<accession>A0AAV4W4R6</accession>
<name>A0AAV4W4R6_CAEEX</name>
<evidence type="ECO:0000313" key="2">
    <source>
        <dbReference type="Proteomes" id="UP001054945"/>
    </source>
</evidence>
<dbReference type="Proteomes" id="UP001054945">
    <property type="component" value="Unassembled WGS sequence"/>
</dbReference>
<dbReference type="AlphaFoldDB" id="A0AAV4W4R6"/>
<comment type="caution">
    <text evidence="1">The sequence shown here is derived from an EMBL/GenBank/DDBJ whole genome shotgun (WGS) entry which is preliminary data.</text>
</comment>
<reference evidence="1 2" key="1">
    <citation type="submission" date="2021-06" db="EMBL/GenBank/DDBJ databases">
        <title>Caerostris extrusa draft genome.</title>
        <authorList>
            <person name="Kono N."/>
            <person name="Arakawa K."/>
        </authorList>
    </citation>
    <scope>NUCLEOTIDE SEQUENCE [LARGE SCALE GENOMIC DNA]</scope>
</reference>
<organism evidence="1 2">
    <name type="scientific">Caerostris extrusa</name>
    <name type="common">Bark spider</name>
    <name type="synonym">Caerostris bankana</name>
    <dbReference type="NCBI Taxonomy" id="172846"/>
    <lineage>
        <taxon>Eukaryota</taxon>
        <taxon>Metazoa</taxon>
        <taxon>Ecdysozoa</taxon>
        <taxon>Arthropoda</taxon>
        <taxon>Chelicerata</taxon>
        <taxon>Arachnida</taxon>
        <taxon>Araneae</taxon>
        <taxon>Araneomorphae</taxon>
        <taxon>Entelegynae</taxon>
        <taxon>Araneoidea</taxon>
        <taxon>Araneidae</taxon>
        <taxon>Caerostris</taxon>
    </lineage>
</organism>